<evidence type="ECO:0000313" key="4">
    <source>
        <dbReference type="Proteomes" id="UP000654075"/>
    </source>
</evidence>
<feature type="compositionally biased region" description="Acidic residues" evidence="1">
    <location>
        <begin position="256"/>
        <end position="268"/>
    </location>
</feature>
<evidence type="ECO:0000313" key="3">
    <source>
        <dbReference type="EMBL" id="CAE8606836.1"/>
    </source>
</evidence>
<dbReference type="InterPro" id="IPR004344">
    <property type="entry name" value="TTL/TTLL_fam"/>
</dbReference>
<accession>A0A813F302</accession>
<evidence type="ECO:0000256" key="1">
    <source>
        <dbReference type="SAM" id="MobiDB-lite"/>
    </source>
</evidence>
<feature type="domain" description="RAP" evidence="2">
    <location>
        <begin position="332"/>
        <end position="390"/>
    </location>
</feature>
<comment type="caution">
    <text evidence="3">The sequence shown here is derived from an EMBL/GenBank/DDBJ whole genome shotgun (WGS) entry which is preliminary data.</text>
</comment>
<dbReference type="Pfam" id="PF08373">
    <property type="entry name" value="RAP"/>
    <property type="match status" value="1"/>
</dbReference>
<dbReference type="Gene3D" id="3.30.470.20">
    <property type="entry name" value="ATP-grasp fold, B domain"/>
    <property type="match status" value="1"/>
</dbReference>
<dbReference type="Pfam" id="PF03133">
    <property type="entry name" value="TTL"/>
    <property type="match status" value="1"/>
</dbReference>
<feature type="non-terminal residue" evidence="3">
    <location>
        <position position="419"/>
    </location>
</feature>
<dbReference type="EMBL" id="CAJNNV010019912">
    <property type="protein sequence ID" value="CAE8606836.1"/>
    <property type="molecule type" value="Genomic_DNA"/>
</dbReference>
<dbReference type="AlphaFoldDB" id="A0A813F302"/>
<dbReference type="SUPFAM" id="SSF56059">
    <property type="entry name" value="Glutathione synthetase ATP-binding domain-like"/>
    <property type="match status" value="1"/>
</dbReference>
<dbReference type="OrthoDB" id="448092at2759"/>
<organism evidence="3 4">
    <name type="scientific">Polarella glacialis</name>
    <name type="common">Dinoflagellate</name>
    <dbReference type="NCBI Taxonomy" id="89957"/>
    <lineage>
        <taxon>Eukaryota</taxon>
        <taxon>Sar</taxon>
        <taxon>Alveolata</taxon>
        <taxon>Dinophyceae</taxon>
        <taxon>Suessiales</taxon>
        <taxon>Suessiaceae</taxon>
        <taxon>Polarella</taxon>
    </lineage>
</organism>
<proteinExistence type="predicted"/>
<sequence>RCFHLVGLDVLFDEDGRPWLLEVNSNPSLSLEEVRPLDGVLSREDSNRLFAGMTSREERQKTATRWGRPCRCAKLVRAHAHFQCPVDAAAKLPVAELQSLRSDAPKILQRLSLAWRALPEKKFVKAANAAAKLDLGGQLWAKPLKLALAAWLPRMSGRHLSNLKGITIMELLDEPLAMKAYLQQCEQLRDQFVYSRHLQMVELHVHLIFPDLWKSLDEHVRLFLQEVRTAAESSRNSGKVWDSNAQSATDGRAGEESDSDEELEDSDSDSDHDSGGTIGRSPAGFNFYRRLYSSALHQDISRLLRSDLGVEHHSQLAAGPLTVDMCHVPSMTVLEAAARWQFYLRSPQVTALARRRQELLRAMGFKLVVLPYHRWEALQDDAAKAAYLRQLLPAQVFATPASDAHQSVTQEASGQAAES</sequence>
<dbReference type="Proteomes" id="UP000654075">
    <property type="component" value="Unassembled WGS sequence"/>
</dbReference>
<dbReference type="PROSITE" id="PS51286">
    <property type="entry name" value="RAP"/>
    <property type="match status" value="1"/>
</dbReference>
<dbReference type="PROSITE" id="PS51221">
    <property type="entry name" value="TTL"/>
    <property type="match status" value="1"/>
</dbReference>
<dbReference type="InterPro" id="IPR013584">
    <property type="entry name" value="RAP"/>
</dbReference>
<name>A0A813F302_POLGL</name>
<evidence type="ECO:0000259" key="2">
    <source>
        <dbReference type="PROSITE" id="PS51286"/>
    </source>
</evidence>
<gene>
    <name evidence="3" type="ORF">PGLA1383_LOCUS24800</name>
</gene>
<keyword evidence="4" id="KW-1185">Reference proteome</keyword>
<feature type="compositionally biased region" description="Polar residues" evidence="1">
    <location>
        <begin position="235"/>
        <end position="249"/>
    </location>
</feature>
<dbReference type="SMART" id="SM00952">
    <property type="entry name" value="RAP"/>
    <property type="match status" value="1"/>
</dbReference>
<protein>
    <recommendedName>
        <fullName evidence="2">RAP domain-containing protein</fullName>
    </recommendedName>
</protein>
<feature type="region of interest" description="Disordered" evidence="1">
    <location>
        <begin position="235"/>
        <end position="279"/>
    </location>
</feature>
<reference evidence="3" key="1">
    <citation type="submission" date="2021-02" db="EMBL/GenBank/DDBJ databases">
        <authorList>
            <person name="Dougan E. K."/>
            <person name="Rhodes N."/>
            <person name="Thang M."/>
            <person name="Chan C."/>
        </authorList>
    </citation>
    <scope>NUCLEOTIDE SEQUENCE</scope>
</reference>